<accession>B8YG20</accession>
<name>B8YG20_VIBSP</name>
<proteinExistence type="predicted"/>
<sequence>MTILCVLGLLLLLTSVFLSRTIHHNGLPLENIALENSTFDVGVPVKIDAQIYTNYKANWCELQPDLPMYSEGRTI</sequence>
<reference evidence="1" key="1">
    <citation type="journal article" date="2009" name="Environ. Microbiol.">
        <title>Genome sequence of Vibrio splendidus: an abundant planctonic marine species with a large genotypic diversity.</title>
        <authorList>
            <person name="Le Roux F."/>
            <person name="Zouine M."/>
            <person name="Chackroun N."/>
            <person name="Binesse J."/>
            <person name="Saulnier D."/>
            <person name="Bouchier C."/>
            <person name="Zidane N."/>
            <person name="Ma L."/>
            <person name="Rusniok C."/>
            <person name="Lajus A."/>
            <person name="Buchrieser C."/>
            <person name="Medigue C."/>
            <person name="Polz M.F."/>
            <person name="Mazel D."/>
        </authorList>
    </citation>
    <scope>NUCLEOTIDE SEQUENCE</scope>
    <source>
        <strain evidence="1">P52</strain>
    </source>
</reference>
<dbReference type="EMBL" id="FJ529218">
    <property type="protein sequence ID" value="ACL80776.1"/>
    <property type="molecule type" value="Genomic_DNA"/>
</dbReference>
<dbReference type="AlphaFoldDB" id="B8YG20"/>
<protein>
    <submittedName>
        <fullName evidence="1">Uncharacterized protein</fullName>
    </submittedName>
</protein>
<evidence type="ECO:0000313" key="1">
    <source>
        <dbReference type="EMBL" id="ACL80776.1"/>
    </source>
</evidence>
<organism evidence="1">
    <name type="scientific">Vibrio splendidus</name>
    <dbReference type="NCBI Taxonomy" id="29497"/>
    <lineage>
        <taxon>Bacteria</taxon>
        <taxon>Pseudomonadati</taxon>
        <taxon>Pseudomonadota</taxon>
        <taxon>Gammaproteobacteria</taxon>
        <taxon>Vibrionales</taxon>
        <taxon>Vibrionaceae</taxon>
        <taxon>Vibrio</taxon>
    </lineage>
</organism>